<dbReference type="PANTHER" id="PTHR46206:SF1">
    <property type="entry name" value="P450, PUTATIVE (EUROFUNG)-RELATED"/>
    <property type="match status" value="1"/>
</dbReference>
<organism evidence="12 13">
    <name type="scientific">Colletotrichum noveboracense</name>
    <dbReference type="NCBI Taxonomy" id="2664923"/>
    <lineage>
        <taxon>Eukaryota</taxon>
        <taxon>Fungi</taxon>
        <taxon>Dikarya</taxon>
        <taxon>Ascomycota</taxon>
        <taxon>Pezizomycotina</taxon>
        <taxon>Sordariomycetes</taxon>
        <taxon>Hypocreomycetidae</taxon>
        <taxon>Glomerellales</taxon>
        <taxon>Glomerellaceae</taxon>
        <taxon>Colletotrichum</taxon>
        <taxon>Colletotrichum gloeosporioides species complex</taxon>
    </lineage>
</organism>
<dbReference type="CDD" id="cd11041">
    <property type="entry name" value="CYP503A1-like"/>
    <property type="match status" value="1"/>
</dbReference>
<evidence type="ECO:0000256" key="7">
    <source>
        <dbReference type="ARBA" id="ARBA00023033"/>
    </source>
</evidence>
<keyword evidence="3 8" id="KW-0349">Heme</keyword>
<evidence type="ECO:0000256" key="5">
    <source>
        <dbReference type="ARBA" id="ARBA00023002"/>
    </source>
</evidence>
<dbReference type="PROSITE" id="PS00086">
    <property type="entry name" value="CYTOCHROME_P450"/>
    <property type="match status" value="1"/>
</dbReference>
<keyword evidence="11" id="KW-1133">Transmembrane helix</keyword>
<keyword evidence="5 9" id="KW-0560">Oxidoreductase</keyword>
<sequence>MVSFIASALPSTSEILLSSAGIAILAIAVTLYKFVFATSVYDGLGLPLAGEPEGAKSFSLKSRLRYYYDCAALYTDAYYRFGKEGKAALVPGYGGRADLILPESSTEWCTAQPDSALSVSQAFLEANLSSYSLGHSRYWGDPWQFQLVKTQLNNMMQSLIPAVDDELDYIVPKTLGINTEWKEIDLDETVRTIVAACSSRFTVGLPLCRNEDYLRRTLAIIDGVMITAIVGNCLPKILLPVVARLASIHTWHNLSKIAQHITPDYHTRLAALEKDPDDQPQDQLQVMLRFAQKKRPQEINDIKVIATRLAASNFVSMHQTAGTCVQMLLNIVDSDKEFDTINKLRDEAKTALASGPGGWEKSKFLKMNGHDSIARESMRVTFPFGNRGLLRKVMKDGIVTDTGIPLKKGTIVAFLASQAQRDPAKFENPEKFDPWRFSNMLEKQEQEKKAAGKATDGDDDKSSKQGAYHTNAFVSTSPDYLPFGHGRHACPGRFLVDFELKMIVAHILKHYDLEFPAEYEGRRPMNRQVAELQAPPKNVKMRVRRRAESS</sequence>
<dbReference type="InterPro" id="IPR002403">
    <property type="entry name" value="Cyt_P450_E_grp-IV"/>
</dbReference>
<dbReference type="SUPFAM" id="SSF48264">
    <property type="entry name" value="Cytochrome P450"/>
    <property type="match status" value="1"/>
</dbReference>
<dbReference type="Proteomes" id="UP001152533">
    <property type="component" value="Unassembled WGS sequence"/>
</dbReference>
<dbReference type="AlphaFoldDB" id="A0A9W4RHN1"/>
<dbReference type="Pfam" id="PF00067">
    <property type="entry name" value="p450"/>
    <property type="match status" value="1"/>
</dbReference>
<evidence type="ECO:0008006" key="14">
    <source>
        <dbReference type="Google" id="ProtNLM"/>
    </source>
</evidence>
<dbReference type="GO" id="GO:0016705">
    <property type="term" value="F:oxidoreductase activity, acting on paired donors, with incorporation or reduction of molecular oxygen"/>
    <property type="evidence" value="ECO:0007669"/>
    <property type="project" value="InterPro"/>
</dbReference>
<evidence type="ECO:0000256" key="10">
    <source>
        <dbReference type="SAM" id="MobiDB-lite"/>
    </source>
</evidence>
<dbReference type="EMBL" id="CAMGZC010000010">
    <property type="protein sequence ID" value="CAI0641321.1"/>
    <property type="molecule type" value="Genomic_DNA"/>
</dbReference>
<evidence type="ECO:0000256" key="11">
    <source>
        <dbReference type="SAM" id="Phobius"/>
    </source>
</evidence>
<evidence type="ECO:0000256" key="1">
    <source>
        <dbReference type="ARBA" id="ARBA00001971"/>
    </source>
</evidence>
<evidence type="ECO:0000256" key="2">
    <source>
        <dbReference type="ARBA" id="ARBA00010617"/>
    </source>
</evidence>
<proteinExistence type="inferred from homology"/>
<comment type="caution">
    <text evidence="12">The sequence shown here is derived from an EMBL/GenBank/DDBJ whole genome shotgun (WGS) entry which is preliminary data.</text>
</comment>
<dbReference type="GO" id="GO:0020037">
    <property type="term" value="F:heme binding"/>
    <property type="evidence" value="ECO:0007669"/>
    <property type="project" value="InterPro"/>
</dbReference>
<accession>A0A9W4RHN1</accession>
<evidence type="ECO:0000256" key="6">
    <source>
        <dbReference type="ARBA" id="ARBA00023004"/>
    </source>
</evidence>
<dbReference type="InterPro" id="IPR017972">
    <property type="entry name" value="Cyt_P450_CS"/>
</dbReference>
<protein>
    <recommendedName>
        <fullName evidence="14">Cytochrome P450</fullName>
    </recommendedName>
</protein>
<evidence type="ECO:0000313" key="13">
    <source>
        <dbReference type="Proteomes" id="UP001152533"/>
    </source>
</evidence>
<feature type="region of interest" description="Disordered" evidence="10">
    <location>
        <begin position="443"/>
        <end position="466"/>
    </location>
</feature>
<dbReference type="GO" id="GO:0004497">
    <property type="term" value="F:monooxygenase activity"/>
    <property type="evidence" value="ECO:0007669"/>
    <property type="project" value="UniProtKB-KW"/>
</dbReference>
<comment type="similarity">
    <text evidence="2 9">Belongs to the cytochrome P450 family.</text>
</comment>
<name>A0A9W4RHN1_9PEZI</name>
<evidence type="ECO:0000313" key="12">
    <source>
        <dbReference type="EMBL" id="CAI0641321.1"/>
    </source>
</evidence>
<feature type="transmembrane region" description="Helical" evidence="11">
    <location>
        <begin position="15"/>
        <end position="35"/>
    </location>
</feature>
<evidence type="ECO:0000256" key="8">
    <source>
        <dbReference type="PIRSR" id="PIRSR602403-1"/>
    </source>
</evidence>
<reference evidence="12" key="1">
    <citation type="submission" date="2022-08" db="EMBL/GenBank/DDBJ databases">
        <authorList>
            <person name="Giroux E."/>
            <person name="Giroux E."/>
        </authorList>
    </citation>
    <scope>NUCLEOTIDE SEQUENCE</scope>
    <source>
        <strain evidence="12">H1091258</strain>
    </source>
</reference>
<keyword evidence="13" id="KW-1185">Reference proteome</keyword>
<dbReference type="InterPro" id="IPR036396">
    <property type="entry name" value="Cyt_P450_sf"/>
</dbReference>
<comment type="cofactor">
    <cofactor evidence="1 8">
        <name>heme</name>
        <dbReference type="ChEBI" id="CHEBI:30413"/>
    </cofactor>
</comment>
<dbReference type="InterPro" id="IPR001128">
    <property type="entry name" value="Cyt_P450"/>
</dbReference>
<keyword evidence="7 9" id="KW-0503">Monooxygenase</keyword>
<dbReference type="Gene3D" id="1.10.630.10">
    <property type="entry name" value="Cytochrome P450"/>
    <property type="match status" value="1"/>
</dbReference>
<dbReference type="GO" id="GO:0005506">
    <property type="term" value="F:iron ion binding"/>
    <property type="evidence" value="ECO:0007669"/>
    <property type="project" value="InterPro"/>
</dbReference>
<evidence type="ECO:0000256" key="9">
    <source>
        <dbReference type="RuleBase" id="RU000461"/>
    </source>
</evidence>
<feature type="binding site" description="axial binding residue" evidence="8">
    <location>
        <position position="490"/>
    </location>
    <ligand>
        <name>heme</name>
        <dbReference type="ChEBI" id="CHEBI:30413"/>
    </ligand>
    <ligandPart>
        <name>Fe</name>
        <dbReference type="ChEBI" id="CHEBI:18248"/>
    </ligandPart>
</feature>
<dbReference type="PRINTS" id="PR00465">
    <property type="entry name" value="EP450IV"/>
</dbReference>
<keyword evidence="4 8" id="KW-0479">Metal-binding</keyword>
<keyword evidence="11" id="KW-0472">Membrane</keyword>
<keyword evidence="6 8" id="KW-0408">Iron</keyword>
<gene>
    <name evidence="12" type="ORF">CGXH109_LOCUS2987</name>
</gene>
<keyword evidence="11" id="KW-0812">Transmembrane</keyword>
<evidence type="ECO:0000256" key="4">
    <source>
        <dbReference type="ARBA" id="ARBA00022723"/>
    </source>
</evidence>
<dbReference type="PANTHER" id="PTHR46206">
    <property type="entry name" value="CYTOCHROME P450"/>
    <property type="match status" value="1"/>
</dbReference>
<evidence type="ECO:0000256" key="3">
    <source>
        <dbReference type="ARBA" id="ARBA00022617"/>
    </source>
</evidence>